<evidence type="ECO:0000256" key="1">
    <source>
        <dbReference type="SAM" id="Phobius"/>
    </source>
</evidence>
<keyword evidence="1" id="KW-0472">Membrane</keyword>
<dbReference type="Proteomes" id="UP001595660">
    <property type="component" value="Unassembled WGS sequence"/>
</dbReference>
<dbReference type="EMBL" id="JBHRWN010000002">
    <property type="protein sequence ID" value="MFC3476282.1"/>
    <property type="molecule type" value="Genomic_DNA"/>
</dbReference>
<protein>
    <submittedName>
        <fullName evidence="2">Uncharacterized protein</fullName>
    </submittedName>
</protein>
<feature type="transmembrane region" description="Helical" evidence="1">
    <location>
        <begin position="84"/>
        <end position="109"/>
    </location>
</feature>
<evidence type="ECO:0000313" key="3">
    <source>
        <dbReference type="Proteomes" id="UP001595660"/>
    </source>
</evidence>
<name>A0ABD5NA79_9EURY</name>
<reference evidence="2 3" key="1">
    <citation type="journal article" date="2019" name="Int. J. Syst. Evol. Microbiol.">
        <title>The Global Catalogue of Microorganisms (GCM) 10K type strain sequencing project: providing services to taxonomists for standard genome sequencing and annotation.</title>
        <authorList>
            <consortium name="The Broad Institute Genomics Platform"/>
            <consortium name="The Broad Institute Genome Sequencing Center for Infectious Disease"/>
            <person name="Wu L."/>
            <person name="Ma J."/>
        </authorList>
    </citation>
    <scope>NUCLEOTIDE SEQUENCE [LARGE SCALE GENOMIC DNA]</scope>
    <source>
        <strain evidence="2 3">CGMCC 1.12562</strain>
    </source>
</reference>
<keyword evidence="3" id="KW-1185">Reference proteome</keyword>
<gene>
    <name evidence="2" type="ORF">ACFOKC_00945</name>
</gene>
<dbReference type="AlphaFoldDB" id="A0ABD5NA79"/>
<proteinExistence type="predicted"/>
<keyword evidence="1" id="KW-1133">Transmembrane helix</keyword>
<keyword evidence="1" id="KW-0812">Transmembrane</keyword>
<feature type="transmembrane region" description="Helical" evidence="1">
    <location>
        <begin position="121"/>
        <end position="145"/>
    </location>
</feature>
<feature type="transmembrane region" description="Helical" evidence="1">
    <location>
        <begin position="34"/>
        <end position="64"/>
    </location>
</feature>
<accession>A0ABD5NA79</accession>
<evidence type="ECO:0000313" key="2">
    <source>
        <dbReference type="EMBL" id="MFC3476282.1"/>
    </source>
</evidence>
<dbReference type="RefSeq" id="WP_232572590.1">
    <property type="nucleotide sequence ID" value="NZ_CP089466.1"/>
</dbReference>
<organism evidence="2 3">
    <name type="scientific">Halobacterium litoreum</name>
    <dbReference type="NCBI Taxonomy" id="2039234"/>
    <lineage>
        <taxon>Archaea</taxon>
        <taxon>Methanobacteriati</taxon>
        <taxon>Methanobacteriota</taxon>
        <taxon>Stenosarchaea group</taxon>
        <taxon>Halobacteria</taxon>
        <taxon>Halobacteriales</taxon>
        <taxon>Halobacteriaceae</taxon>
        <taxon>Halobacterium</taxon>
    </lineage>
</organism>
<comment type="caution">
    <text evidence="2">The sequence shown here is derived from an EMBL/GenBank/DDBJ whole genome shotgun (WGS) entry which is preliminary data.</text>
</comment>
<sequence>MPPWVPSQVPDVKIKWKSIVNVPTPLKRFIAAPVAFMFGAFLSVFFDGLEVVVTATLDAVLFVVEGDAVGSTAGMLGIVDIPRLAANLLTGAGGWVGTSLITAVGDLLLTLRGVVAAAGPAAPVLLGVILAGFIVGSALAARWLYNRLADVIVPL</sequence>
<dbReference type="GeneID" id="69117808"/>